<proteinExistence type="predicted"/>
<evidence type="ECO:0000313" key="2">
    <source>
        <dbReference type="Proteomes" id="UP000318704"/>
    </source>
</evidence>
<organism evidence="1 2">
    <name type="scientific">Gimesia aquarii</name>
    <dbReference type="NCBI Taxonomy" id="2527964"/>
    <lineage>
        <taxon>Bacteria</taxon>
        <taxon>Pseudomonadati</taxon>
        <taxon>Planctomycetota</taxon>
        <taxon>Planctomycetia</taxon>
        <taxon>Planctomycetales</taxon>
        <taxon>Planctomycetaceae</taxon>
        <taxon>Gimesia</taxon>
    </lineage>
</organism>
<dbReference type="AlphaFoldDB" id="A0A517VQS2"/>
<sequence>MASTKISEAIAFFKQCPYPHSKQDLMIRVLTDNESEFQNGHYQFSVGMYIQLNVELDDGHDELADHNYFTLGPTDDDDLVLRLGNKSGILETKILPEDKVTELIRSGINHLSKQT</sequence>
<dbReference type="KEGG" id="gaw:V144x_08130"/>
<protein>
    <submittedName>
        <fullName evidence="1">Uncharacterized protein</fullName>
    </submittedName>
</protein>
<evidence type="ECO:0000313" key="1">
    <source>
        <dbReference type="EMBL" id="QDT95371.1"/>
    </source>
</evidence>
<dbReference type="EMBL" id="CP037920">
    <property type="protein sequence ID" value="QDT95371.1"/>
    <property type="molecule type" value="Genomic_DNA"/>
</dbReference>
<gene>
    <name evidence="1" type="ORF">V144x_08130</name>
</gene>
<dbReference type="RefSeq" id="WP_144981706.1">
    <property type="nucleotide sequence ID" value="NZ_CP037920.1"/>
</dbReference>
<dbReference type="Proteomes" id="UP000318704">
    <property type="component" value="Chromosome"/>
</dbReference>
<name>A0A517VQS2_9PLAN</name>
<accession>A0A517VQS2</accession>
<reference evidence="1 2" key="1">
    <citation type="submission" date="2019-03" db="EMBL/GenBank/DDBJ databases">
        <title>Deep-cultivation of Planctomycetes and their phenomic and genomic characterization uncovers novel biology.</title>
        <authorList>
            <person name="Wiegand S."/>
            <person name="Jogler M."/>
            <person name="Boedeker C."/>
            <person name="Pinto D."/>
            <person name="Vollmers J."/>
            <person name="Rivas-Marin E."/>
            <person name="Kohn T."/>
            <person name="Peeters S.H."/>
            <person name="Heuer A."/>
            <person name="Rast P."/>
            <person name="Oberbeckmann S."/>
            <person name="Bunk B."/>
            <person name="Jeske O."/>
            <person name="Meyerdierks A."/>
            <person name="Storesund J.E."/>
            <person name="Kallscheuer N."/>
            <person name="Luecker S."/>
            <person name="Lage O.M."/>
            <person name="Pohl T."/>
            <person name="Merkel B.J."/>
            <person name="Hornburger P."/>
            <person name="Mueller R.-W."/>
            <person name="Bruemmer F."/>
            <person name="Labrenz M."/>
            <person name="Spormann A.M."/>
            <person name="Op den Camp H."/>
            <person name="Overmann J."/>
            <person name="Amann R."/>
            <person name="Jetten M.S.M."/>
            <person name="Mascher T."/>
            <person name="Medema M.H."/>
            <person name="Devos D.P."/>
            <person name="Kaster A.-K."/>
            <person name="Ovreas L."/>
            <person name="Rohde M."/>
            <person name="Galperin M.Y."/>
            <person name="Jogler C."/>
        </authorList>
    </citation>
    <scope>NUCLEOTIDE SEQUENCE [LARGE SCALE GENOMIC DNA]</scope>
    <source>
        <strain evidence="1 2">V144</strain>
    </source>
</reference>